<name>A0A5N6UHK0_ASPTM</name>
<accession>A0A5N6UHK0</accession>
<reference evidence="1 2" key="1">
    <citation type="submission" date="2019-04" db="EMBL/GenBank/DDBJ databases">
        <title>Friends and foes A comparative genomics study of 23 Aspergillus species from section Flavi.</title>
        <authorList>
            <consortium name="DOE Joint Genome Institute"/>
            <person name="Kjaerbolling I."/>
            <person name="Vesth T."/>
            <person name="Frisvad J.C."/>
            <person name="Nybo J.L."/>
            <person name="Theobald S."/>
            <person name="Kildgaard S."/>
            <person name="Isbrandt T."/>
            <person name="Kuo A."/>
            <person name="Sato A."/>
            <person name="Lyhne E.K."/>
            <person name="Kogle M.E."/>
            <person name="Wiebenga A."/>
            <person name="Kun R.S."/>
            <person name="Lubbers R.J."/>
            <person name="Makela M.R."/>
            <person name="Barry K."/>
            <person name="Chovatia M."/>
            <person name="Clum A."/>
            <person name="Daum C."/>
            <person name="Haridas S."/>
            <person name="He G."/>
            <person name="LaButti K."/>
            <person name="Lipzen A."/>
            <person name="Mondo S."/>
            <person name="Riley R."/>
            <person name="Salamov A."/>
            <person name="Simmons B.A."/>
            <person name="Magnuson J.K."/>
            <person name="Henrissat B."/>
            <person name="Mortensen U.H."/>
            <person name="Larsen T.O."/>
            <person name="Devries R.P."/>
            <person name="Grigoriev I.V."/>
            <person name="Machida M."/>
            <person name="Baker S.E."/>
            <person name="Andersen M.R."/>
        </authorList>
    </citation>
    <scope>NUCLEOTIDE SEQUENCE [LARGE SCALE GENOMIC DNA]</scope>
    <source>
        <strain evidence="1 2">CBS 117626</strain>
    </source>
</reference>
<dbReference type="Gene3D" id="3.90.226.10">
    <property type="entry name" value="2-enoyl-CoA Hydratase, Chain A, domain 1"/>
    <property type="match status" value="1"/>
</dbReference>
<dbReference type="EMBL" id="ML738704">
    <property type="protein sequence ID" value="KAE8158089.1"/>
    <property type="molecule type" value="Genomic_DNA"/>
</dbReference>
<dbReference type="InterPro" id="IPR029045">
    <property type="entry name" value="ClpP/crotonase-like_dom_sf"/>
</dbReference>
<dbReference type="OrthoDB" id="1696280at2759"/>
<dbReference type="Proteomes" id="UP000326950">
    <property type="component" value="Unassembled WGS sequence"/>
</dbReference>
<keyword evidence="2" id="KW-1185">Reference proteome</keyword>
<dbReference type="GO" id="GO:0004165">
    <property type="term" value="F:delta(3)-delta(2)-enoyl-CoA isomerase activity"/>
    <property type="evidence" value="ECO:0007669"/>
    <property type="project" value="TreeGrafter"/>
</dbReference>
<organism evidence="1 2">
    <name type="scientific">Aspergillus tamarii</name>
    <dbReference type="NCBI Taxonomy" id="41984"/>
    <lineage>
        <taxon>Eukaryota</taxon>
        <taxon>Fungi</taxon>
        <taxon>Dikarya</taxon>
        <taxon>Ascomycota</taxon>
        <taxon>Pezizomycotina</taxon>
        <taxon>Eurotiomycetes</taxon>
        <taxon>Eurotiomycetidae</taxon>
        <taxon>Eurotiales</taxon>
        <taxon>Aspergillaceae</taxon>
        <taxon>Aspergillus</taxon>
        <taxon>Aspergillus subgen. Circumdati</taxon>
    </lineage>
</organism>
<dbReference type="SUPFAM" id="SSF52096">
    <property type="entry name" value="ClpP/crotonase"/>
    <property type="match status" value="1"/>
</dbReference>
<dbReference type="AlphaFoldDB" id="A0A5N6UHK0"/>
<proteinExistence type="predicted"/>
<dbReference type="PANTHER" id="PTHR11941:SF75">
    <property type="entry name" value="ENOYL-COA HYDRATASE_ISOMERASE FAMILY PROTEIN"/>
    <property type="match status" value="1"/>
</dbReference>
<sequence>MALFIHHIPGGSFTCTMPVERVYLLAFEYPPNNCLSPEFIGAFSICLSMIRERYPPGVLITTSRIPNFYSSSPIQDEPMVWALFRQILTYPMPTLALINGDAIGHGLLLALCHDLRVQNKAPSAFLRICSGPPEPYSPTKRVARLIKTCVSGSFKFDAYQLKLNQVKKGLNPRDALKGGFVQGIGHLKEALGIIERVGLLDVGSDPAYLSSKEETNRLAISVCDADVESNRYPESKKLGSPEHKL</sequence>
<evidence type="ECO:0000313" key="2">
    <source>
        <dbReference type="Proteomes" id="UP000326950"/>
    </source>
</evidence>
<dbReference type="GO" id="GO:0006635">
    <property type="term" value="P:fatty acid beta-oxidation"/>
    <property type="evidence" value="ECO:0007669"/>
    <property type="project" value="TreeGrafter"/>
</dbReference>
<evidence type="ECO:0000313" key="1">
    <source>
        <dbReference type="EMBL" id="KAE8158089.1"/>
    </source>
</evidence>
<evidence type="ECO:0008006" key="3">
    <source>
        <dbReference type="Google" id="ProtNLM"/>
    </source>
</evidence>
<dbReference type="GO" id="GO:0005777">
    <property type="term" value="C:peroxisome"/>
    <property type="evidence" value="ECO:0007669"/>
    <property type="project" value="TreeGrafter"/>
</dbReference>
<dbReference type="CDD" id="cd06558">
    <property type="entry name" value="crotonase-like"/>
    <property type="match status" value="1"/>
</dbReference>
<gene>
    <name evidence="1" type="ORF">BDV40DRAFT_304524</name>
</gene>
<protein>
    <recommendedName>
        <fullName evidence="3">ClpP/crotonase-like domain-containing protein</fullName>
    </recommendedName>
</protein>
<dbReference type="PANTHER" id="PTHR11941">
    <property type="entry name" value="ENOYL-COA HYDRATASE-RELATED"/>
    <property type="match status" value="1"/>
</dbReference>